<evidence type="ECO:0000256" key="7">
    <source>
        <dbReference type="ARBA" id="ARBA00022989"/>
    </source>
</evidence>
<sequence>MSCSGRLINVHGFHTELEVALCGSAAADTACTFEISLELRPKDHARLILDPYELRQKLPLGRAGGAGILHMQTVGEIELEAPLMSYETRNGSLTKRGGLKPTSAVYIKLGPVATTEKQCASSATVAIPLHMRYLPASSTGSIANEITVPLPRVQWMCTRPLAEPDTSMTGSSTHKVRDIQCIGDQMSVAVPLGDMTDLAFIRSTQTIVIFFATLLLIVHTWQTSRRLAYNRQKTV</sequence>
<keyword evidence="12" id="KW-1185">Reference proteome</keyword>
<keyword evidence="4 10" id="KW-0337">GPI-anchor biosynthesis</keyword>
<dbReference type="GO" id="GO:0006506">
    <property type="term" value="P:GPI anchor biosynthetic process"/>
    <property type="evidence" value="ECO:0007669"/>
    <property type="project" value="UniProtKB-UniPathway"/>
</dbReference>
<evidence type="ECO:0000313" key="12">
    <source>
        <dbReference type="Proteomes" id="UP000009131"/>
    </source>
</evidence>
<evidence type="ECO:0000256" key="2">
    <source>
        <dbReference type="ARBA" id="ARBA00004687"/>
    </source>
</evidence>
<evidence type="ECO:0000313" key="11">
    <source>
        <dbReference type="EMBL" id="GAA94764.1"/>
    </source>
</evidence>
<dbReference type="EMBL" id="BABT02000047">
    <property type="protein sequence ID" value="GAA94764.1"/>
    <property type="molecule type" value="Genomic_DNA"/>
</dbReference>
<organism evidence="11 12">
    <name type="scientific">Mixia osmundae (strain CBS 9802 / IAM 14324 / JCM 22182 / KY 12970)</name>
    <dbReference type="NCBI Taxonomy" id="764103"/>
    <lineage>
        <taxon>Eukaryota</taxon>
        <taxon>Fungi</taxon>
        <taxon>Dikarya</taxon>
        <taxon>Basidiomycota</taxon>
        <taxon>Pucciniomycotina</taxon>
        <taxon>Mixiomycetes</taxon>
        <taxon>Mixiales</taxon>
        <taxon>Mixiaceae</taxon>
        <taxon>Mixia</taxon>
    </lineage>
</organism>
<evidence type="ECO:0000256" key="8">
    <source>
        <dbReference type="ARBA" id="ARBA00023136"/>
    </source>
</evidence>
<evidence type="ECO:0000256" key="6">
    <source>
        <dbReference type="ARBA" id="ARBA00022824"/>
    </source>
</evidence>
<comment type="subcellular location">
    <subcellularLocation>
        <location evidence="1 10">Endoplasmic reticulum membrane</location>
        <topology evidence="1 10">Single-pass membrane protein</topology>
    </subcellularLocation>
</comment>
<dbReference type="InParanoid" id="G7DW76"/>
<reference evidence="11 12" key="2">
    <citation type="journal article" date="2012" name="Open Biol.">
        <title>Characteristics of nucleosomes and linker DNA regions on the genome of the basidiomycete Mixia osmundae revealed by mono- and dinucleosome mapping.</title>
        <authorList>
            <person name="Nishida H."/>
            <person name="Kondo S."/>
            <person name="Matsumoto T."/>
            <person name="Suzuki Y."/>
            <person name="Yoshikawa H."/>
            <person name="Taylor T.D."/>
            <person name="Sugiyama J."/>
        </authorList>
    </citation>
    <scope>NUCLEOTIDE SEQUENCE [LARGE SCALE GENOMIC DNA]</scope>
    <source>
        <strain evidence="12">CBS 9802 / IAM 14324 / JCM 22182 / KY 12970</strain>
    </source>
</reference>
<evidence type="ECO:0000256" key="1">
    <source>
        <dbReference type="ARBA" id="ARBA00004389"/>
    </source>
</evidence>
<reference evidence="11 12" key="1">
    <citation type="journal article" date="2011" name="J. Gen. Appl. Microbiol.">
        <title>Draft genome sequencing of the enigmatic basidiomycete Mixia osmundae.</title>
        <authorList>
            <person name="Nishida H."/>
            <person name="Nagatsuka Y."/>
            <person name="Sugiyama J."/>
        </authorList>
    </citation>
    <scope>NUCLEOTIDE SEQUENCE [LARGE SCALE GENOMIC DNA]</scope>
    <source>
        <strain evidence="12">CBS 9802 / IAM 14324 / JCM 22182 / KY 12970</strain>
    </source>
</reference>
<name>G7DW76_MIXOS</name>
<dbReference type="InterPro" id="IPR013233">
    <property type="entry name" value="PIG-X/PBN1"/>
</dbReference>
<evidence type="ECO:0000256" key="4">
    <source>
        <dbReference type="ARBA" id="ARBA00022502"/>
    </source>
</evidence>
<proteinExistence type="inferred from homology"/>
<keyword evidence="6 10" id="KW-0256">Endoplasmic reticulum</keyword>
<keyword evidence="7 10" id="KW-1133">Transmembrane helix</keyword>
<gene>
    <name evidence="11" type="primary">Mo01418</name>
    <name evidence="11" type="ORF">E5Q_01418</name>
</gene>
<dbReference type="GO" id="GO:0005789">
    <property type="term" value="C:endoplasmic reticulum membrane"/>
    <property type="evidence" value="ECO:0007669"/>
    <property type="project" value="UniProtKB-SubCell"/>
</dbReference>
<dbReference type="AlphaFoldDB" id="G7DW76"/>
<keyword evidence="9" id="KW-0325">Glycoprotein</keyword>
<evidence type="ECO:0000256" key="9">
    <source>
        <dbReference type="ARBA" id="ARBA00023180"/>
    </source>
</evidence>
<evidence type="ECO:0000256" key="10">
    <source>
        <dbReference type="RuleBase" id="RU366056"/>
    </source>
</evidence>
<comment type="caution">
    <text evidence="11">The sequence shown here is derived from an EMBL/GenBank/DDBJ whole genome shotgun (WGS) entry which is preliminary data.</text>
</comment>
<dbReference type="Proteomes" id="UP000009131">
    <property type="component" value="Unassembled WGS sequence"/>
</dbReference>
<dbReference type="OrthoDB" id="5546453at2759"/>
<keyword evidence="8 10" id="KW-0472">Membrane</keyword>
<evidence type="ECO:0000256" key="5">
    <source>
        <dbReference type="ARBA" id="ARBA00022692"/>
    </source>
</evidence>
<comment type="function">
    <text evidence="10">Required for proper folding and/or the stability of a subset of proteins in the endoplasmic reticulum. Component of glycosylphosphatidylinositol-mannosyltransferase 1 which transfers the first of the 4 mannoses in the GPI-anchor precursors during GPI-anchor biosynthesis. Probably acts by stabilizing the mannosyltransferase GPI14.</text>
</comment>
<dbReference type="Pfam" id="PF08320">
    <property type="entry name" value="PIG-X"/>
    <property type="match status" value="1"/>
</dbReference>
<feature type="transmembrane region" description="Helical" evidence="10">
    <location>
        <begin position="199"/>
        <end position="221"/>
    </location>
</feature>
<dbReference type="HOGENOM" id="CLU_1180486_0_0_1"/>
<keyword evidence="5 10" id="KW-0812">Transmembrane</keyword>
<comment type="similarity">
    <text evidence="3 10">Belongs to the PIGX family.</text>
</comment>
<protein>
    <recommendedName>
        <fullName evidence="10">Protein PBN1</fullName>
    </recommendedName>
</protein>
<comment type="pathway">
    <text evidence="2 10">Glycolipid biosynthesis; glycosylphosphatidylinositol-anchor biosynthesis.</text>
</comment>
<dbReference type="SMART" id="SM00780">
    <property type="entry name" value="PIG-X"/>
    <property type="match status" value="1"/>
</dbReference>
<accession>G7DW76</accession>
<dbReference type="RefSeq" id="XP_014565098.1">
    <property type="nucleotide sequence ID" value="XM_014709612.1"/>
</dbReference>
<dbReference type="UniPathway" id="UPA00196"/>
<evidence type="ECO:0000256" key="3">
    <source>
        <dbReference type="ARBA" id="ARBA00010345"/>
    </source>
</evidence>